<comment type="caution">
    <text evidence="15">The sequence shown here is derived from an EMBL/GenBank/DDBJ whole genome shotgun (WGS) entry which is preliminary data.</text>
</comment>
<evidence type="ECO:0000256" key="8">
    <source>
        <dbReference type="ARBA" id="ARBA00023136"/>
    </source>
</evidence>
<feature type="transmembrane region" description="Helical" evidence="12">
    <location>
        <begin position="6"/>
        <end position="32"/>
    </location>
</feature>
<dbReference type="Pfam" id="PF03471">
    <property type="entry name" value="CorC_HlyC"/>
    <property type="match status" value="1"/>
</dbReference>
<keyword evidence="8 10" id="KW-0472">Membrane</keyword>
<gene>
    <name evidence="15" type="ORF">SI859A1_02901</name>
</gene>
<dbReference type="Proteomes" id="UP000000321">
    <property type="component" value="Unassembled WGS sequence"/>
</dbReference>
<evidence type="ECO:0000256" key="3">
    <source>
        <dbReference type="ARBA" id="ARBA00022475"/>
    </source>
</evidence>
<dbReference type="HOGENOM" id="CLU_015237_4_1_5"/>
<proteinExistence type="inferred from homology"/>
<dbReference type="BioCyc" id="AURANTIMONAS:SI859A1_02901-MONOMER"/>
<comment type="similarity">
    <text evidence="2">Belongs to the UPF0053 family. Hemolysin C subfamily.</text>
</comment>
<evidence type="ECO:0000256" key="1">
    <source>
        <dbReference type="ARBA" id="ARBA00004651"/>
    </source>
</evidence>
<dbReference type="SUPFAM" id="SSF56176">
    <property type="entry name" value="FAD-binding/transporter-associated domain-like"/>
    <property type="match status" value="1"/>
</dbReference>
<feature type="transmembrane region" description="Helical" evidence="12">
    <location>
        <begin position="93"/>
        <end position="111"/>
    </location>
</feature>
<dbReference type="InterPro" id="IPR002550">
    <property type="entry name" value="CNNM"/>
</dbReference>
<dbReference type="InterPro" id="IPR044751">
    <property type="entry name" value="Ion_transp-like_CBS"/>
</dbReference>
<feature type="domain" description="CBS" evidence="13">
    <location>
        <begin position="274"/>
        <end position="337"/>
    </location>
</feature>
<dbReference type="InterPro" id="IPR005170">
    <property type="entry name" value="Transptr-assoc_dom"/>
</dbReference>
<keyword evidence="4 10" id="KW-0812">Transmembrane</keyword>
<dbReference type="Pfam" id="PF00571">
    <property type="entry name" value="CBS"/>
    <property type="match status" value="2"/>
</dbReference>
<evidence type="ECO:0000256" key="7">
    <source>
        <dbReference type="ARBA" id="ARBA00023122"/>
    </source>
</evidence>
<evidence type="ECO:0000256" key="4">
    <source>
        <dbReference type="ARBA" id="ARBA00022692"/>
    </source>
</evidence>
<evidence type="ECO:0000313" key="15">
    <source>
        <dbReference type="EMBL" id="EAS49300.1"/>
    </source>
</evidence>
<feature type="domain" description="CNNM transmembrane" evidence="14">
    <location>
        <begin position="1"/>
        <end position="190"/>
    </location>
</feature>
<dbReference type="FunFam" id="3.10.580.10:FF:000002">
    <property type="entry name" value="Magnesium/cobalt efflux protein CorC"/>
    <property type="match status" value="1"/>
</dbReference>
<feature type="domain" description="CBS" evidence="13">
    <location>
        <begin position="209"/>
        <end position="270"/>
    </location>
</feature>
<dbReference type="Gene3D" id="3.30.465.10">
    <property type="match status" value="1"/>
</dbReference>
<evidence type="ECO:0000313" key="16">
    <source>
        <dbReference type="Proteomes" id="UP000000321"/>
    </source>
</evidence>
<dbReference type="SMART" id="SM00116">
    <property type="entry name" value="CBS"/>
    <property type="match status" value="2"/>
</dbReference>
<dbReference type="GO" id="GO:0050660">
    <property type="term" value="F:flavin adenine dinucleotide binding"/>
    <property type="evidence" value="ECO:0007669"/>
    <property type="project" value="InterPro"/>
</dbReference>
<accession>Q1YGC5</accession>
<dbReference type="PROSITE" id="PS51846">
    <property type="entry name" value="CNNM"/>
    <property type="match status" value="1"/>
</dbReference>
<evidence type="ECO:0000256" key="6">
    <source>
        <dbReference type="ARBA" id="ARBA00022989"/>
    </source>
</evidence>
<dbReference type="AlphaFoldDB" id="Q1YGC5"/>
<feature type="transmembrane region" description="Helical" evidence="12">
    <location>
        <begin position="131"/>
        <end position="149"/>
    </location>
</feature>
<keyword evidence="5" id="KW-0677">Repeat</keyword>
<dbReference type="EMBL" id="AAPJ01000005">
    <property type="protein sequence ID" value="EAS49300.1"/>
    <property type="molecule type" value="Genomic_DNA"/>
</dbReference>
<evidence type="ECO:0000259" key="13">
    <source>
        <dbReference type="PROSITE" id="PS51371"/>
    </source>
</evidence>
<comment type="subcellular location">
    <subcellularLocation>
        <location evidence="1">Cell membrane</location>
        <topology evidence="1">Multi-pass membrane protein</topology>
    </subcellularLocation>
</comment>
<feature type="region of interest" description="Disordered" evidence="11">
    <location>
        <begin position="459"/>
        <end position="515"/>
    </location>
</feature>
<dbReference type="PANTHER" id="PTHR22777">
    <property type="entry name" value="HEMOLYSIN-RELATED"/>
    <property type="match status" value="1"/>
</dbReference>
<dbReference type="GO" id="GO:0005886">
    <property type="term" value="C:plasma membrane"/>
    <property type="evidence" value="ECO:0007669"/>
    <property type="project" value="UniProtKB-SubCell"/>
</dbReference>
<reference evidence="15 16" key="1">
    <citation type="journal article" date="2008" name="Appl. Environ. Microbiol.">
        <title>Genomic insights into Mn(II) oxidation by the marine alphaproteobacterium Aurantimonas sp. strain SI85-9A1.</title>
        <authorList>
            <person name="Dick G.J."/>
            <person name="Podell S."/>
            <person name="Johnson H.A."/>
            <person name="Rivera-Espinoza Y."/>
            <person name="Bernier-Latmani R."/>
            <person name="McCarthy J.K."/>
            <person name="Torpey J.W."/>
            <person name="Clement B.G."/>
            <person name="Gaasterland T."/>
            <person name="Tebo B.M."/>
        </authorList>
    </citation>
    <scope>NUCLEOTIDE SEQUENCE [LARGE SCALE GENOMIC DNA]</scope>
    <source>
        <strain evidence="15 16">SI85-9A1</strain>
    </source>
</reference>
<dbReference type="CDD" id="cd04590">
    <property type="entry name" value="CBS_pair_CorC_HlyC_assoc"/>
    <property type="match status" value="1"/>
</dbReference>
<dbReference type="PROSITE" id="PS51371">
    <property type="entry name" value="CBS"/>
    <property type="match status" value="2"/>
</dbReference>
<name>Q1YGC5_AURMS</name>
<feature type="transmembrane region" description="Helical" evidence="12">
    <location>
        <begin position="61"/>
        <end position="87"/>
    </location>
</feature>
<dbReference type="InterPro" id="IPR000644">
    <property type="entry name" value="CBS_dom"/>
</dbReference>
<dbReference type="PANTHER" id="PTHR22777:SF32">
    <property type="entry name" value="UPF0053 INNER MEMBRANE PROTEIN YFJD"/>
    <property type="match status" value="1"/>
</dbReference>
<evidence type="ECO:0000256" key="11">
    <source>
        <dbReference type="SAM" id="MobiDB-lite"/>
    </source>
</evidence>
<dbReference type="InterPro" id="IPR036318">
    <property type="entry name" value="FAD-bd_PCMH-like_sf"/>
</dbReference>
<dbReference type="SMART" id="SM01091">
    <property type="entry name" value="CorC_HlyC"/>
    <property type="match status" value="1"/>
</dbReference>
<keyword evidence="16" id="KW-1185">Reference proteome</keyword>
<dbReference type="Gene3D" id="3.10.580.10">
    <property type="entry name" value="CBS-domain"/>
    <property type="match status" value="1"/>
</dbReference>
<organism evidence="15 16">
    <name type="scientific">Aurantimonas manganoxydans (strain ATCC BAA-1229 / DSM 21871 / SI85-9A1)</name>
    <dbReference type="NCBI Taxonomy" id="287752"/>
    <lineage>
        <taxon>Bacteria</taxon>
        <taxon>Pseudomonadati</taxon>
        <taxon>Pseudomonadota</taxon>
        <taxon>Alphaproteobacteria</taxon>
        <taxon>Hyphomicrobiales</taxon>
        <taxon>Aurantimonadaceae</taxon>
        <taxon>Aurantimonas</taxon>
    </lineage>
</organism>
<evidence type="ECO:0000256" key="10">
    <source>
        <dbReference type="PROSITE-ProRule" id="PRU01193"/>
    </source>
</evidence>
<evidence type="ECO:0000256" key="2">
    <source>
        <dbReference type="ARBA" id="ARBA00006446"/>
    </source>
</evidence>
<evidence type="ECO:0000256" key="12">
    <source>
        <dbReference type="SAM" id="Phobius"/>
    </source>
</evidence>
<keyword evidence="3" id="KW-1003">Cell membrane</keyword>
<evidence type="ECO:0000256" key="9">
    <source>
        <dbReference type="PROSITE-ProRule" id="PRU00703"/>
    </source>
</evidence>
<keyword evidence="6 10" id="KW-1133">Transmembrane helix</keyword>
<evidence type="ECO:0000256" key="5">
    <source>
        <dbReference type="ARBA" id="ARBA00022737"/>
    </source>
</evidence>
<sequence>MSVTLWILLGIVLVLVAISAFFSGSETALTAVSRARLMSYEKNGDARATLVQTLIEKKDRLIGALLIGNNLVNILASSLATTAFLGLFGQAGVVYATIGMTVIVVIFGEVLPKSAAIARPDGFSLAVSRPVSWVVALLGPLTRVVNWIVRRILALFGVSLESGASLLTAHEELRGAVEVLHREGSLVNADRNRLGGLLDLHELEVSDVMVHRTAMRQVNVDDGPIEVVRQILESPYTRMPVWRTHYDNIVGVVHAKDILRALHEVDNDPAKVDILKICAQPWFVPETTTLQDQLNAFLRRKTHFAIVVDEYGEVEGLITLEDILEEIVGNIADEHDVDMQGVKIEADGSVIVDGQVPIRDLNRALDWNLPDEEAVTIAGLVIHETQTIPEERQAFTFFHKRFTVLKREKNRIAKLRIRPATILVPPKKGGHHALASGEAVALLEPEIDDYDYGIETVEPDATDFETGEVGTEAADRDEWSPGPRPVDADLTNTDDMPASSDAADTVSDPEATRRD</sequence>
<keyword evidence="7 9" id="KW-0129">CBS domain</keyword>
<dbReference type="Pfam" id="PF01595">
    <property type="entry name" value="CNNM"/>
    <property type="match status" value="1"/>
</dbReference>
<dbReference type="InterPro" id="IPR016169">
    <property type="entry name" value="FAD-bd_PCMH_sub2"/>
</dbReference>
<dbReference type="SUPFAM" id="SSF54631">
    <property type="entry name" value="CBS-domain pair"/>
    <property type="match status" value="1"/>
</dbReference>
<evidence type="ECO:0000259" key="14">
    <source>
        <dbReference type="PROSITE" id="PS51846"/>
    </source>
</evidence>
<protein>
    <submittedName>
        <fullName evidence="15">Uncharacterized protein</fullName>
    </submittedName>
</protein>
<dbReference type="InterPro" id="IPR046342">
    <property type="entry name" value="CBS_dom_sf"/>
</dbReference>